<evidence type="ECO:0000313" key="1">
    <source>
        <dbReference type="EMBL" id="AZK46586.1"/>
    </source>
</evidence>
<keyword evidence="1" id="KW-0378">Hydrolase</keyword>
<gene>
    <name evidence="1" type="ORF">EIM92_10835</name>
</gene>
<dbReference type="GO" id="GO:0008967">
    <property type="term" value="F:phosphoglycolate phosphatase activity"/>
    <property type="evidence" value="ECO:0007669"/>
    <property type="project" value="TreeGrafter"/>
</dbReference>
<dbReference type="InterPro" id="IPR023214">
    <property type="entry name" value="HAD_sf"/>
</dbReference>
<dbReference type="Gene3D" id="3.40.50.1000">
    <property type="entry name" value="HAD superfamily/HAD-like"/>
    <property type="match status" value="1"/>
</dbReference>
<keyword evidence="2" id="KW-1185">Reference proteome</keyword>
<dbReference type="NCBIfam" id="TIGR01549">
    <property type="entry name" value="HAD-SF-IA-v1"/>
    <property type="match status" value="1"/>
</dbReference>
<proteinExistence type="predicted"/>
<sequence length="259" mass="28620">MTMAIVQAGERRASCEAILFDKDGTLLDFMALWGEWAMRLLDLLDGHLEMMGARRIDSKADLLGLRLDDRQRVTDYDKAGPLAMGSEEEVTALLAWQLYAAGVPWNEALIQIRQLSSSAMIELKKHKNARPLPGLEVFLNACRERNIRLAVVTSDTTEAAREHLSWMGIEHYFAAIIGRDQVNFGKPFPEMALLACEELGIPPELAIVIGDSNGDMQMGKQAGVQMTVGLAPEGGGETYLLDADVIVHSFFEMQVLEEA</sequence>
<dbReference type="InterPro" id="IPR036412">
    <property type="entry name" value="HAD-like_sf"/>
</dbReference>
<dbReference type="PANTHER" id="PTHR43434:SF22">
    <property type="entry name" value="PHOSPHOGLYCOLATE PHOSPHATASE"/>
    <property type="match status" value="1"/>
</dbReference>
<dbReference type="InterPro" id="IPR023198">
    <property type="entry name" value="PGP-like_dom2"/>
</dbReference>
<dbReference type="SFLD" id="SFLDG01129">
    <property type="entry name" value="C1.5:_HAD__Beta-PGM__Phosphata"/>
    <property type="match status" value="1"/>
</dbReference>
<dbReference type="GO" id="GO:0006281">
    <property type="term" value="P:DNA repair"/>
    <property type="evidence" value="ECO:0007669"/>
    <property type="project" value="TreeGrafter"/>
</dbReference>
<protein>
    <submittedName>
        <fullName evidence="1">HAD family hydrolase</fullName>
    </submittedName>
</protein>
<dbReference type="OrthoDB" id="9797743at2"/>
<dbReference type="Gene3D" id="1.10.150.240">
    <property type="entry name" value="Putative phosphatase, domain 2"/>
    <property type="match status" value="1"/>
</dbReference>
<dbReference type="SFLD" id="SFLDS00003">
    <property type="entry name" value="Haloacid_Dehalogenase"/>
    <property type="match status" value="1"/>
</dbReference>
<dbReference type="Pfam" id="PF00702">
    <property type="entry name" value="Hydrolase"/>
    <property type="match status" value="1"/>
</dbReference>
<dbReference type="Proteomes" id="UP000273145">
    <property type="component" value="Chromosome"/>
</dbReference>
<dbReference type="InterPro" id="IPR006439">
    <property type="entry name" value="HAD-SF_hydro_IA"/>
</dbReference>
<organism evidence="1 2">
    <name type="scientific">Paenibacillus lentus</name>
    <dbReference type="NCBI Taxonomy" id="1338368"/>
    <lineage>
        <taxon>Bacteria</taxon>
        <taxon>Bacillati</taxon>
        <taxon>Bacillota</taxon>
        <taxon>Bacilli</taxon>
        <taxon>Bacillales</taxon>
        <taxon>Paenibacillaceae</taxon>
        <taxon>Paenibacillus</taxon>
    </lineage>
</organism>
<dbReference type="NCBIfam" id="TIGR01509">
    <property type="entry name" value="HAD-SF-IA-v3"/>
    <property type="match status" value="1"/>
</dbReference>
<dbReference type="SUPFAM" id="SSF56784">
    <property type="entry name" value="HAD-like"/>
    <property type="match status" value="1"/>
</dbReference>
<dbReference type="EMBL" id="CP034248">
    <property type="protein sequence ID" value="AZK46586.1"/>
    <property type="molecule type" value="Genomic_DNA"/>
</dbReference>
<accession>A0A3Q8SB18</accession>
<dbReference type="PRINTS" id="PR00413">
    <property type="entry name" value="HADHALOGNASE"/>
</dbReference>
<name>A0A3Q8SB18_9BACL</name>
<dbReference type="PANTHER" id="PTHR43434">
    <property type="entry name" value="PHOSPHOGLYCOLATE PHOSPHATASE"/>
    <property type="match status" value="1"/>
</dbReference>
<dbReference type="AlphaFoldDB" id="A0A3Q8SB18"/>
<dbReference type="InterPro" id="IPR050155">
    <property type="entry name" value="HAD-like_hydrolase_sf"/>
</dbReference>
<evidence type="ECO:0000313" key="2">
    <source>
        <dbReference type="Proteomes" id="UP000273145"/>
    </source>
</evidence>
<reference evidence="1 2" key="1">
    <citation type="submission" date="2018-11" db="EMBL/GenBank/DDBJ databases">
        <title>Genome sequencing of Paenibacillus lentus DSM25539(T).</title>
        <authorList>
            <person name="Kook J.-K."/>
            <person name="Park S.-N."/>
            <person name="Lim Y.K."/>
        </authorList>
    </citation>
    <scope>NUCLEOTIDE SEQUENCE [LARGE SCALE GENOMIC DNA]</scope>
    <source>
        <strain evidence="1 2">DSM 25539</strain>
    </source>
</reference>
<dbReference type="KEGG" id="plen:EIM92_10835"/>